<evidence type="ECO:0000313" key="16">
    <source>
        <dbReference type="Proteomes" id="UP000488299"/>
    </source>
</evidence>
<dbReference type="CDD" id="cd10322">
    <property type="entry name" value="SLC5sbd"/>
    <property type="match status" value="1"/>
</dbReference>
<dbReference type="GO" id="GO:0000155">
    <property type="term" value="F:phosphorelay sensor kinase activity"/>
    <property type="evidence" value="ECO:0007669"/>
    <property type="project" value="InterPro"/>
</dbReference>
<feature type="transmembrane region" description="Helical" evidence="13">
    <location>
        <begin position="199"/>
        <end position="217"/>
    </location>
</feature>
<dbReference type="InterPro" id="IPR036890">
    <property type="entry name" value="HATPase_C_sf"/>
</dbReference>
<dbReference type="RefSeq" id="WP_152126204.1">
    <property type="nucleotide sequence ID" value="NZ_WELI01000010.1"/>
</dbReference>
<organism evidence="15 16">
    <name type="scientific">Rudanella paleaurantiibacter</name>
    <dbReference type="NCBI Taxonomy" id="2614655"/>
    <lineage>
        <taxon>Bacteria</taxon>
        <taxon>Pseudomonadati</taxon>
        <taxon>Bacteroidota</taxon>
        <taxon>Cytophagia</taxon>
        <taxon>Cytophagales</taxon>
        <taxon>Cytophagaceae</taxon>
        <taxon>Rudanella</taxon>
    </lineage>
</organism>
<evidence type="ECO:0000256" key="1">
    <source>
        <dbReference type="ARBA" id="ARBA00000085"/>
    </source>
</evidence>
<feature type="transmembrane region" description="Helical" evidence="13">
    <location>
        <begin position="155"/>
        <end position="178"/>
    </location>
</feature>
<dbReference type="EC" id="2.7.13.3" evidence="4"/>
<dbReference type="InterPro" id="IPR036097">
    <property type="entry name" value="HisK_dim/P_sf"/>
</dbReference>
<evidence type="ECO:0000256" key="7">
    <source>
        <dbReference type="ARBA" id="ARBA00022692"/>
    </source>
</evidence>
<dbReference type="PANTHER" id="PTHR43711:SF26">
    <property type="entry name" value="SENSOR HISTIDINE KINASE RCSC"/>
    <property type="match status" value="1"/>
</dbReference>
<evidence type="ECO:0000256" key="13">
    <source>
        <dbReference type="SAM" id="Phobius"/>
    </source>
</evidence>
<dbReference type="SUPFAM" id="SSF55874">
    <property type="entry name" value="ATPase domain of HSP90 chaperone/DNA topoisomerase II/histidine kinase"/>
    <property type="match status" value="1"/>
</dbReference>
<feature type="transmembrane region" description="Helical" evidence="13">
    <location>
        <begin position="408"/>
        <end position="435"/>
    </location>
</feature>
<evidence type="ECO:0000256" key="4">
    <source>
        <dbReference type="ARBA" id="ARBA00012438"/>
    </source>
</evidence>
<name>A0A7J5TUY2_9BACT</name>
<dbReference type="SUPFAM" id="SSF47384">
    <property type="entry name" value="Homodimeric domain of signal transducing histidine kinase"/>
    <property type="match status" value="1"/>
</dbReference>
<feature type="transmembrane region" description="Helical" evidence="13">
    <location>
        <begin position="36"/>
        <end position="55"/>
    </location>
</feature>
<evidence type="ECO:0000256" key="6">
    <source>
        <dbReference type="ARBA" id="ARBA00022679"/>
    </source>
</evidence>
<keyword evidence="8 15" id="KW-0418">Kinase</keyword>
<feature type="transmembrane region" description="Helical" evidence="13">
    <location>
        <begin position="283"/>
        <end position="313"/>
    </location>
</feature>
<evidence type="ECO:0000256" key="12">
    <source>
        <dbReference type="SAM" id="Coils"/>
    </source>
</evidence>
<dbReference type="InterPro" id="IPR050736">
    <property type="entry name" value="Sensor_HK_Regulatory"/>
</dbReference>
<keyword evidence="9 13" id="KW-1133">Transmembrane helix</keyword>
<evidence type="ECO:0000256" key="5">
    <source>
        <dbReference type="ARBA" id="ARBA00022553"/>
    </source>
</evidence>
<keyword evidence="12" id="KW-0175">Coiled coil</keyword>
<dbReference type="InterPro" id="IPR001734">
    <property type="entry name" value="Na/solute_symporter"/>
</dbReference>
<feature type="transmembrane region" description="Helical" evidence="13">
    <location>
        <begin position="67"/>
        <end position="86"/>
    </location>
</feature>
<dbReference type="SMART" id="SM00387">
    <property type="entry name" value="HATPase_c"/>
    <property type="match status" value="1"/>
</dbReference>
<dbReference type="InterPro" id="IPR038377">
    <property type="entry name" value="Na/Glc_symporter_sf"/>
</dbReference>
<comment type="catalytic activity">
    <reaction evidence="1">
        <text>ATP + protein L-histidine = ADP + protein N-phospho-L-histidine.</text>
        <dbReference type="EC" id="2.7.13.3"/>
    </reaction>
</comment>
<evidence type="ECO:0000313" key="15">
    <source>
        <dbReference type="EMBL" id="KAB7727569.1"/>
    </source>
</evidence>
<evidence type="ECO:0000256" key="8">
    <source>
        <dbReference type="ARBA" id="ARBA00022777"/>
    </source>
</evidence>
<dbReference type="PANTHER" id="PTHR43711">
    <property type="entry name" value="TWO-COMPONENT HISTIDINE KINASE"/>
    <property type="match status" value="1"/>
</dbReference>
<feature type="transmembrane region" description="Helical" evidence="13">
    <location>
        <begin position="379"/>
        <end position="402"/>
    </location>
</feature>
<feature type="transmembrane region" description="Helical" evidence="13">
    <location>
        <begin position="333"/>
        <end position="358"/>
    </location>
</feature>
<keyword evidence="10" id="KW-0902">Two-component regulatory system</keyword>
<evidence type="ECO:0000256" key="10">
    <source>
        <dbReference type="ARBA" id="ARBA00023012"/>
    </source>
</evidence>
<evidence type="ECO:0000256" key="2">
    <source>
        <dbReference type="ARBA" id="ARBA00004141"/>
    </source>
</evidence>
<dbReference type="FunFam" id="3.30.565.10:FF:000006">
    <property type="entry name" value="Sensor histidine kinase WalK"/>
    <property type="match status" value="1"/>
</dbReference>
<dbReference type="PROSITE" id="PS50283">
    <property type="entry name" value="NA_SOLUT_SYMP_3"/>
    <property type="match status" value="1"/>
</dbReference>
<dbReference type="GO" id="GO:0016020">
    <property type="term" value="C:membrane"/>
    <property type="evidence" value="ECO:0007669"/>
    <property type="project" value="UniProtKB-SubCell"/>
</dbReference>
<feature type="transmembrane region" description="Helical" evidence="13">
    <location>
        <begin position="447"/>
        <end position="468"/>
    </location>
</feature>
<dbReference type="CDD" id="cd00082">
    <property type="entry name" value="HisKA"/>
    <property type="match status" value="1"/>
</dbReference>
<dbReference type="PROSITE" id="PS50109">
    <property type="entry name" value="HIS_KIN"/>
    <property type="match status" value="1"/>
</dbReference>
<keyword evidence="5" id="KW-0597">Phosphoprotein</keyword>
<evidence type="ECO:0000256" key="3">
    <source>
        <dbReference type="ARBA" id="ARBA00006434"/>
    </source>
</evidence>
<dbReference type="Pfam" id="PF00474">
    <property type="entry name" value="SSF"/>
    <property type="match status" value="1"/>
</dbReference>
<dbReference type="AlphaFoldDB" id="A0A7J5TUY2"/>
<keyword evidence="16" id="KW-1185">Reference proteome</keyword>
<feature type="domain" description="Histidine kinase" evidence="14">
    <location>
        <begin position="680"/>
        <end position="912"/>
    </location>
</feature>
<dbReference type="Proteomes" id="UP000488299">
    <property type="component" value="Unassembled WGS sequence"/>
</dbReference>
<feature type="coiled-coil region" evidence="12">
    <location>
        <begin position="636"/>
        <end position="673"/>
    </location>
</feature>
<dbReference type="Gene3D" id="3.30.565.10">
    <property type="entry name" value="Histidine kinase-like ATPase, C-terminal domain"/>
    <property type="match status" value="1"/>
</dbReference>
<dbReference type="Gene3D" id="1.10.287.130">
    <property type="match status" value="1"/>
</dbReference>
<proteinExistence type="inferred from homology"/>
<dbReference type="Gene3D" id="1.20.1730.10">
    <property type="entry name" value="Sodium/glucose cotransporter"/>
    <property type="match status" value="1"/>
</dbReference>
<dbReference type="SMART" id="SM00388">
    <property type="entry name" value="HisKA"/>
    <property type="match status" value="1"/>
</dbReference>
<protein>
    <recommendedName>
        <fullName evidence="4">histidine kinase</fullName>
        <ecNumber evidence="4">2.7.13.3</ecNumber>
    </recommendedName>
</protein>
<feature type="transmembrane region" description="Helical" evidence="13">
    <location>
        <begin position="6"/>
        <end position="24"/>
    </location>
</feature>
<dbReference type="InterPro" id="IPR003594">
    <property type="entry name" value="HATPase_dom"/>
</dbReference>
<feature type="transmembrane region" description="Helical" evidence="13">
    <location>
        <begin position="115"/>
        <end position="135"/>
    </location>
</feature>
<reference evidence="15 16" key="1">
    <citation type="submission" date="2019-10" db="EMBL/GenBank/DDBJ databases">
        <title>Rudanella paleaurantiibacter sp. nov., isolated from sludge.</title>
        <authorList>
            <person name="Xu S.Q."/>
        </authorList>
    </citation>
    <scope>NUCLEOTIDE SEQUENCE [LARGE SCALE GENOMIC DNA]</scope>
    <source>
        <strain evidence="15 16">HX-22-17</strain>
    </source>
</reference>
<sequence>MNSLILLFVSAGYLCLLFVIADIAERRSRTGRSLVNNPYIYSLSLAVYCTAWTFYGSVGRAAEHGVQFLTVYIGPTLTAPLWWIILRKIIRICKQQRITNIADFISARYGKSRGLGVFVTVLCLVGIIPYISIQIKAISGSLSLLSGSPDAYDRSFFLTDPAFYTTLLLGIFTILFGTRTLEATERHEGMVTAIAFESLVKLVAFVALGVFVTFGLFDGPASIFSKAIQLPALKEQLTFGPGHTTGDWFWNCLMSMAAVLFLPRQFQVAVVENVDERHLDRAIWLFPLYLFVINLFVLPLAFGGHILLADLPIHADSYVLMLPVQYGQKGLALLAYIGGFSAATGMIIVETIALSVMVSNNVVMPLVIGRPSWQSRVGTGSFVINTRRITILVFLLMAYVYYRAVSHHFSLVSVGLISFAAVAQFLPAVIGGLFWKGGNLPGARLGLWAGSLVWFYTLVLPTLVPALLPAELLTDGPLGIGWLRPQNLFGLNTLEPIAHGMFWSLLANLIGYLWGSANWPQSSIEYNQAILFVDIFKLSRALDNSVVWRGKVLIADLRSLLTTFFGPERANRAILRYAPDESSGQKSLYADAQLVTYTERVLAGAIGTASARTLVASVAKEEPILVDEMIRILKSSQELILVNKELKRKSAELERTTRQLSEANERLKAADMHKDDFLSTVTHEIRTPITSIRALTEIVHDTPDMDPDARQHFLGTVIKESERLTRLINQVLDLERIESGRYQLSTERLYLPELVTEAVDVVGPLATEKAIPIRVANHTEPSDSVWGDRDRLMEVIVNLLSNAIKYSDRAAGPITITTHTDAGALVLTVQDKGIGIDLAHQELIFEKFYQTHAVRQTEKGSSRSAKSGRVLKSSGLGLAITRRIIHLHRGTITLESKLGEGSCFTVRLPLAPEGAVAYEKQ</sequence>
<feature type="transmembrane region" description="Helical" evidence="13">
    <location>
        <begin position="248"/>
        <end position="271"/>
    </location>
</feature>
<evidence type="ECO:0000259" key="14">
    <source>
        <dbReference type="PROSITE" id="PS50109"/>
    </source>
</evidence>
<keyword evidence="11 13" id="KW-0472">Membrane</keyword>
<comment type="subcellular location">
    <subcellularLocation>
        <location evidence="2">Membrane</location>
        <topology evidence="2">Multi-pass membrane protein</topology>
    </subcellularLocation>
</comment>
<dbReference type="InterPro" id="IPR003661">
    <property type="entry name" value="HisK_dim/P_dom"/>
</dbReference>
<dbReference type="InterPro" id="IPR004358">
    <property type="entry name" value="Sig_transdc_His_kin-like_C"/>
</dbReference>
<evidence type="ECO:0000256" key="9">
    <source>
        <dbReference type="ARBA" id="ARBA00022989"/>
    </source>
</evidence>
<dbReference type="EMBL" id="WELI01000010">
    <property type="protein sequence ID" value="KAB7727569.1"/>
    <property type="molecule type" value="Genomic_DNA"/>
</dbReference>
<evidence type="ECO:0000256" key="11">
    <source>
        <dbReference type="ARBA" id="ARBA00023136"/>
    </source>
</evidence>
<keyword evidence="6" id="KW-0808">Transferase</keyword>
<comment type="caution">
    <text evidence="15">The sequence shown here is derived from an EMBL/GenBank/DDBJ whole genome shotgun (WGS) entry which is preliminary data.</text>
</comment>
<dbReference type="FunFam" id="1.10.287.130:FF:000001">
    <property type="entry name" value="Two-component sensor histidine kinase"/>
    <property type="match status" value="1"/>
</dbReference>
<accession>A0A7J5TUY2</accession>
<gene>
    <name evidence="15" type="ORF">F5984_21095</name>
</gene>
<dbReference type="InterPro" id="IPR005467">
    <property type="entry name" value="His_kinase_dom"/>
</dbReference>
<dbReference type="Pfam" id="PF02518">
    <property type="entry name" value="HATPase_c"/>
    <property type="match status" value="1"/>
</dbReference>
<dbReference type="GO" id="GO:0022857">
    <property type="term" value="F:transmembrane transporter activity"/>
    <property type="evidence" value="ECO:0007669"/>
    <property type="project" value="InterPro"/>
</dbReference>
<comment type="similarity">
    <text evidence="3">Belongs to the sodium:solute symporter (SSF) (TC 2.A.21) family.</text>
</comment>
<dbReference type="Pfam" id="PF00512">
    <property type="entry name" value="HisKA"/>
    <property type="match status" value="1"/>
</dbReference>
<keyword evidence="7 13" id="KW-0812">Transmembrane</keyword>
<dbReference type="PRINTS" id="PR00344">
    <property type="entry name" value="BCTRLSENSOR"/>
</dbReference>